<keyword evidence="3" id="KW-1185">Reference proteome</keyword>
<dbReference type="AlphaFoldDB" id="A0AA38MRA1"/>
<proteinExistence type="predicted"/>
<keyword evidence="1" id="KW-1133">Transmembrane helix</keyword>
<keyword evidence="1" id="KW-0472">Membrane</keyword>
<feature type="transmembrane region" description="Helical" evidence="1">
    <location>
        <begin position="27"/>
        <end position="50"/>
    </location>
</feature>
<dbReference type="EMBL" id="JALNTZ010000001">
    <property type="protein sequence ID" value="KAJ3664882.1"/>
    <property type="molecule type" value="Genomic_DNA"/>
</dbReference>
<comment type="caution">
    <text evidence="2">The sequence shown here is derived from an EMBL/GenBank/DDBJ whole genome shotgun (WGS) entry which is preliminary data.</text>
</comment>
<evidence type="ECO:0000313" key="3">
    <source>
        <dbReference type="Proteomes" id="UP001168821"/>
    </source>
</evidence>
<evidence type="ECO:0000313" key="2">
    <source>
        <dbReference type="EMBL" id="KAJ3664882.1"/>
    </source>
</evidence>
<evidence type="ECO:0000256" key="1">
    <source>
        <dbReference type="SAM" id="Phobius"/>
    </source>
</evidence>
<reference evidence="2" key="1">
    <citation type="journal article" date="2023" name="G3 (Bethesda)">
        <title>Whole genome assemblies of Zophobas morio and Tenebrio molitor.</title>
        <authorList>
            <person name="Kaur S."/>
            <person name="Stinson S.A."/>
            <person name="diCenzo G.C."/>
        </authorList>
    </citation>
    <scope>NUCLEOTIDE SEQUENCE</scope>
    <source>
        <strain evidence="2">QUZm001</strain>
    </source>
</reference>
<protein>
    <submittedName>
        <fullName evidence="2">Uncharacterized protein</fullName>
    </submittedName>
</protein>
<organism evidence="2 3">
    <name type="scientific">Zophobas morio</name>
    <dbReference type="NCBI Taxonomy" id="2755281"/>
    <lineage>
        <taxon>Eukaryota</taxon>
        <taxon>Metazoa</taxon>
        <taxon>Ecdysozoa</taxon>
        <taxon>Arthropoda</taxon>
        <taxon>Hexapoda</taxon>
        <taxon>Insecta</taxon>
        <taxon>Pterygota</taxon>
        <taxon>Neoptera</taxon>
        <taxon>Endopterygota</taxon>
        <taxon>Coleoptera</taxon>
        <taxon>Polyphaga</taxon>
        <taxon>Cucujiformia</taxon>
        <taxon>Tenebrionidae</taxon>
        <taxon>Zophobas</taxon>
    </lineage>
</organism>
<gene>
    <name evidence="2" type="ORF">Zmor_000418</name>
</gene>
<dbReference type="Proteomes" id="UP001168821">
    <property type="component" value="Unassembled WGS sequence"/>
</dbReference>
<name>A0AA38MRA1_9CUCU</name>
<sequence>MDSQEIRIVSCDSGCCVDGCCFPVPWYIWPVIISGTLMVFLVVVLVCSVWKMFKHQYRNILRGDEETTNNQSALMNRPECETLILIHGI</sequence>
<accession>A0AA38MRA1</accession>
<keyword evidence="1" id="KW-0812">Transmembrane</keyword>